<dbReference type="PANTHER" id="PTHR15020:SF50">
    <property type="entry name" value="UPF0659 PROTEIN YMR090W"/>
    <property type="match status" value="1"/>
</dbReference>
<dbReference type="PANTHER" id="PTHR15020">
    <property type="entry name" value="FLAVIN REDUCTASE-RELATED"/>
    <property type="match status" value="1"/>
</dbReference>
<dbReference type="OrthoDB" id="63935at2759"/>
<dbReference type="InterPro" id="IPR036291">
    <property type="entry name" value="NAD(P)-bd_dom_sf"/>
</dbReference>
<proteinExistence type="predicted"/>
<protein>
    <recommendedName>
        <fullName evidence="3">NAD(P)-binding domain-containing protein</fullName>
    </recommendedName>
</protein>
<organism evidence="1 2">
    <name type="scientific">Jaapia argillacea MUCL 33604</name>
    <dbReference type="NCBI Taxonomy" id="933084"/>
    <lineage>
        <taxon>Eukaryota</taxon>
        <taxon>Fungi</taxon>
        <taxon>Dikarya</taxon>
        <taxon>Basidiomycota</taxon>
        <taxon>Agaricomycotina</taxon>
        <taxon>Agaricomycetes</taxon>
        <taxon>Agaricomycetidae</taxon>
        <taxon>Jaapiales</taxon>
        <taxon>Jaapiaceae</taxon>
        <taxon>Jaapia</taxon>
    </lineage>
</organism>
<dbReference type="AlphaFoldDB" id="A0A067QFA6"/>
<dbReference type="EMBL" id="KL197713">
    <property type="protein sequence ID" value="KDQ61291.1"/>
    <property type="molecule type" value="Genomic_DNA"/>
</dbReference>
<name>A0A067QFA6_9AGAM</name>
<evidence type="ECO:0000313" key="1">
    <source>
        <dbReference type="EMBL" id="KDQ61291.1"/>
    </source>
</evidence>
<dbReference type="SUPFAM" id="SSF51735">
    <property type="entry name" value="NAD(P)-binding Rossmann-fold domains"/>
    <property type="match status" value="1"/>
</dbReference>
<gene>
    <name evidence="1" type="ORF">JAAARDRAFT_124535</name>
</gene>
<evidence type="ECO:0000313" key="2">
    <source>
        <dbReference type="Proteomes" id="UP000027265"/>
    </source>
</evidence>
<keyword evidence="2" id="KW-1185">Reference proteome</keyword>
<dbReference type="HOGENOM" id="CLU_066707_1_0_1"/>
<dbReference type="STRING" id="933084.A0A067QFA6"/>
<sequence length="277" mass="30060">MKVIVFGGSRNIGYFSALRLLEKGATVTFLLRSPSVFDNDDKIKAYVASGHARLVQGDALNADDVRRAWEKAGEGEPDLGTVDVCLFTVGTIPKFSLTKGVYQTPADLCTRSMLNVLSTAPKPSKTKFIALSSNGIGKSSHATLPLPLKPVYNILIATPHKDKLGLERVLAHVVGRPWVKADMGDEPSAEFLPSGWESTPGLPGAGELKEVVLLRPALFTDGECKGDSVKGKEPYRVVEGNLPGLWTVSRKDVAHFIVEGLLEDWKKWEGKIVTMGY</sequence>
<dbReference type="InParanoid" id="A0A067QFA6"/>
<evidence type="ECO:0008006" key="3">
    <source>
        <dbReference type="Google" id="ProtNLM"/>
    </source>
</evidence>
<reference evidence="2" key="1">
    <citation type="journal article" date="2014" name="Proc. Natl. Acad. Sci. U.S.A.">
        <title>Extensive sampling of basidiomycete genomes demonstrates inadequacy of the white-rot/brown-rot paradigm for wood decay fungi.</title>
        <authorList>
            <person name="Riley R."/>
            <person name="Salamov A.A."/>
            <person name="Brown D.W."/>
            <person name="Nagy L.G."/>
            <person name="Floudas D."/>
            <person name="Held B.W."/>
            <person name="Levasseur A."/>
            <person name="Lombard V."/>
            <person name="Morin E."/>
            <person name="Otillar R."/>
            <person name="Lindquist E.A."/>
            <person name="Sun H."/>
            <person name="LaButti K.M."/>
            <person name="Schmutz J."/>
            <person name="Jabbour D."/>
            <person name="Luo H."/>
            <person name="Baker S.E."/>
            <person name="Pisabarro A.G."/>
            <person name="Walton J.D."/>
            <person name="Blanchette R.A."/>
            <person name="Henrissat B."/>
            <person name="Martin F."/>
            <person name="Cullen D."/>
            <person name="Hibbett D.S."/>
            <person name="Grigoriev I.V."/>
        </authorList>
    </citation>
    <scope>NUCLEOTIDE SEQUENCE [LARGE SCALE GENOMIC DNA]</scope>
    <source>
        <strain evidence="2">MUCL 33604</strain>
    </source>
</reference>
<dbReference type="Proteomes" id="UP000027265">
    <property type="component" value="Unassembled WGS sequence"/>
</dbReference>
<accession>A0A067QFA6</accession>
<dbReference type="Gene3D" id="3.40.50.720">
    <property type="entry name" value="NAD(P)-binding Rossmann-like Domain"/>
    <property type="match status" value="1"/>
</dbReference>